<proteinExistence type="predicted"/>
<dbReference type="Pfam" id="PF25053">
    <property type="entry name" value="DUF7791"/>
    <property type="match status" value="1"/>
</dbReference>
<reference evidence="2" key="2">
    <citation type="submission" date="2023-05" db="EMBL/GenBank/DDBJ databases">
        <authorList>
            <consortium name="Lawrence Berkeley National Laboratory"/>
            <person name="Steindorff A."/>
            <person name="Hensen N."/>
            <person name="Bonometti L."/>
            <person name="Westerberg I."/>
            <person name="Brannstrom I.O."/>
            <person name="Guillou S."/>
            <person name="Cros-Aarteil S."/>
            <person name="Calhoun S."/>
            <person name="Haridas S."/>
            <person name="Kuo A."/>
            <person name="Mondo S."/>
            <person name="Pangilinan J."/>
            <person name="Riley R."/>
            <person name="Labutti K."/>
            <person name="Andreopoulos B."/>
            <person name="Lipzen A."/>
            <person name="Chen C."/>
            <person name="Yanf M."/>
            <person name="Daum C."/>
            <person name="Ng V."/>
            <person name="Clum A."/>
            <person name="Ohm R."/>
            <person name="Martin F."/>
            <person name="Silar P."/>
            <person name="Natvig D."/>
            <person name="Lalanne C."/>
            <person name="Gautier V."/>
            <person name="Ament-Velasquez S.L."/>
            <person name="Kruys A."/>
            <person name="Hutchinson M.I."/>
            <person name="Powell A.J."/>
            <person name="Barry K."/>
            <person name="Miller A.N."/>
            <person name="Grigoriev I.V."/>
            <person name="Debuchy R."/>
            <person name="Gladieux P."/>
            <person name="Thoren M.H."/>
            <person name="Johannesson H."/>
        </authorList>
    </citation>
    <scope>NUCLEOTIDE SEQUENCE</scope>
    <source>
        <strain evidence="2">CBS 731.68</strain>
    </source>
</reference>
<dbReference type="GeneID" id="87824098"/>
<name>A0AAN6U9C9_9PEZI</name>
<comment type="caution">
    <text evidence="2">The sequence shown here is derived from an EMBL/GenBank/DDBJ whole genome shotgun (WGS) entry which is preliminary data.</text>
</comment>
<dbReference type="InterPro" id="IPR056693">
    <property type="entry name" value="DUF7791"/>
</dbReference>
<dbReference type="EMBL" id="MU853223">
    <property type="protein sequence ID" value="KAK4128817.1"/>
    <property type="molecule type" value="Genomic_DNA"/>
</dbReference>
<feature type="domain" description="DUF7791" evidence="1">
    <location>
        <begin position="22"/>
        <end position="195"/>
    </location>
</feature>
<reference evidence="2" key="1">
    <citation type="journal article" date="2023" name="Mol. Phylogenet. Evol.">
        <title>Genome-scale phylogeny and comparative genomics of the fungal order Sordariales.</title>
        <authorList>
            <person name="Hensen N."/>
            <person name="Bonometti L."/>
            <person name="Westerberg I."/>
            <person name="Brannstrom I.O."/>
            <person name="Guillou S."/>
            <person name="Cros-Aarteil S."/>
            <person name="Calhoun S."/>
            <person name="Haridas S."/>
            <person name="Kuo A."/>
            <person name="Mondo S."/>
            <person name="Pangilinan J."/>
            <person name="Riley R."/>
            <person name="LaButti K."/>
            <person name="Andreopoulos B."/>
            <person name="Lipzen A."/>
            <person name="Chen C."/>
            <person name="Yan M."/>
            <person name="Daum C."/>
            <person name="Ng V."/>
            <person name="Clum A."/>
            <person name="Steindorff A."/>
            <person name="Ohm R.A."/>
            <person name="Martin F."/>
            <person name="Silar P."/>
            <person name="Natvig D.O."/>
            <person name="Lalanne C."/>
            <person name="Gautier V."/>
            <person name="Ament-Velasquez S.L."/>
            <person name="Kruys A."/>
            <person name="Hutchinson M.I."/>
            <person name="Powell A.J."/>
            <person name="Barry K."/>
            <person name="Miller A.N."/>
            <person name="Grigoriev I.V."/>
            <person name="Debuchy R."/>
            <person name="Gladieux P."/>
            <person name="Hiltunen Thoren M."/>
            <person name="Johannesson H."/>
        </authorList>
    </citation>
    <scope>NUCLEOTIDE SEQUENCE</scope>
    <source>
        <strain evidence="2">CBS 731.68</strain>
    </source>
</reference>
<gene>
    <name evidence="2" type="ORF">N657DRAFT_42890</name>
</gene>
<dbReference type="Proteomes" id="UP001302602">
    <property type="component" value="Unassembled WGS sequence"/>
</dbReference>
<evidence type="ECO:0000313" key="2">
    <source>
        <dbReference type="EMBL" id="KAK4128817.1"/>
    </source>
</evidence>
<dbReference type="RefSeq" id="XP_062652588.1">
    <property type="nucleotide sequence ID" value="XM_062787328.1"/>
</dbReference>
<sequence>MLPCDLGNLYKQAWRIHGDDEALYRAEAARYFRLVMTVNGFEKLSAVTLFDLYVVNDQDIQNTFFEGNRVLPARELLRKLAEYRRRIEVCCGGLLEVRENNEDAYKWLDDPEEIDKVFYQFLMPLCAFISAGVDAPSGGELAALCDACSGTQVDFVHRTAADVLVETQWGRGIIDSDTASQTTISAKLIRSMTMLFFLFDYPHNSFLQRRVMSAINSLD</sequence>
<dbReference type="AlphaFoldDB" id="A0AAN6U9C9"/>
<keyword evidence="3" id="KW-1185">Reference proteome</keyword>
<evidence type="ECO:0000259" key="1">
    <source>
        <dbReference type="Pfam" id="PF25053"/>
    </source>
</evidence>
<organism evidence="2 3">
    <name type="scientific">Parathielavia appendiculata</name>
    <dbReference type="NCBI Taxonomy" id="2587402"/>
    <lineage>
        <taxon>Eukaryota</taxon>
        <taxon>Fungi</taxon>
        <taxon>Dikarya</taxon>
        <taxon>Ascomycota</taxon>
        <taxon>Pezizomycotina</taxon>
        <taxon>Sordariomycetes</taxon>
        <taxon>Sordariomycetidae</taxon>
        <taxon>Sordariales</taxon>
        <taxon>Chaetomiaceae</taxon>
        <taxon>Parathielavia</taxon>
    </lineage>
</organism>
<accession>A0AAN6U9C9</accession>
<evidence type="ECO:0000313" key="3">
    <source>
        <dbReference type="Proteomes" id="UP001302602"/>
    </source>
</evidence>
<protein>
    <recommendedName>
        <fullName evidence="1">DUF7791 domain-containing protein</fullName>
    </recommendedName>
</protein>